<dbReference type="SMART" id="SM00132">
    <property type="entry name" value="LIM"/>
    <property type="match status" value="4"/>
</dbReference>
<feature type="domain" description="PDZ" evidence="9">
    <location>
        <begin position="54"/>
        <end position="106"/>
    </location>
</feature>
<evidence type="ECO:0000256" key="1">
    <source>
        <dbReference type="ARBA" id="ARBA00004496"/>
    </source>
</evidence>
<feature type="compositionally biased region" description="Polar residues" evidence="7">
    <location>
        <begin position="519"/>
        <end position="528"/>
    </location>
</feature>
<evidence type="ECO:0000259" key="9">
    <source>
        <dbReference type="PROSITE" id="PS50106"/>
    </source>
</evidence>
<dbReference type="PANTHER" id="PTHR24214:SF38">
    <property type="entry name" value="PDZ AND LIM DOMAIN PROTEIN ZASP-RELATED"/>
    <property type="match status" value="1"/>
</dbReference>
<dbReference type="InterPro" id="IPR001781">
    <property type="entry name" value="Znf_LIM"/>
</dbReference>
<sequence>MIKGLGFGNGIPNGVNEFLQFLLNRQLMGLGKDLLTKAPAISARTQSKSTFYTVNANSLAAQGGLQIGDIIVRICGNSVDDMRHKEAQEAIYRAGNSLDITVQRGDINTWRPSVTPVGELRPSAGQTTYTKTSLAKPQQNSTPIGTGYNSPAKPFNSPNIPSLVHKQYNSPVNLYSEKNIAETLEAHTEVLTTGAVGINFMRPDAPINKESAVYQMVHDEEVRKAKGESGSKSVSPDVHNIRNTETTYMSTRHVEAPVDKPPSERQERINQNICSECERLIVGVFVRVKDKSLHAECFRCATCGTSLKNVGYFTINEKLYCDIHAKQVSNLITPGGVILPVSPSQISNNIGPNVSTNSYNATQNRVAQGSPPNPGPVPYHSTQGVHQYNSTSSTQYTKYASVPPPVAPKPTFKSNSTPGAAPYYGNSYGNQSDGQTDGYRPFTVFNPTITALFVYHSICLLPLHTQCLNSLHTYCHSVCLSRNVNARSGRPKFHWPPPQPQPSSDYQSRSEYHNRNPVYINSNTTDSIATGAHMRDNTGPRRERPKSFGEYSSLYSTTTTTPYSMSSHTVSQHYPYSNPNPYPYPPDDRKRATNISSFTPNGTPSIATYATSFTQHSTQQQTKLPAPTSTPVINAQSWTPGSPYLSSMIGQSSIPGSSRSAPRRGRGLLKGPITGPSIPICGTCGTPIRGPFIVALNKTWCPQHFTCANHQCSRPLEDIGFVEEQGKLYCETCYEAYLAPICAKCHHRIKGDCLTALEKQWHPECFNCGYCRQPFGNSTFYLEDGVPYCEKDWNELFTTKCVGCGLAIEAGDRWVEALNQNYHSNCFMCTVCRKNLEGQSFYAKGGRPFCKSHAR</sequence>
<feature type="region of interest" description="Disordered" evidence="7">
    <location>
        <begin position="113"/>
        <end position="144"/>
    </location>
</feature>
<dbReference type="GO" id="GO:0030036">
    <property type="term" value="P:actin cytoskeleton organization"/>
    <property type="evidence" value="ECO:0007669"/>
    <property type="project" value="TreeGrafter"/>
</dbReference>
<dbReference type="SUPFAM" id="SSF57716">
    <property type="entry name" value="Glucocorticoid receptor-like (DNA-binding domain)"/>
    <property type="match status" value="5"/>
</dbReference>
<organism evidence="10">
    <name type="scientific">Oppiella nova</name>
    <dbReference type="NCBI Taxonomy" id="334625"/>
    <lineage>
        <taxon>Eukaryota</taxon>
        <taxon>Metazoa</taxon>
        <taxon>Ecdysozoa</taxon>
        <taxon>Arthropoda</taxon>
        <taxon>Chelicerata</taxon>
        <taxon>Arachnida</taxon>
        <taxon>Acari</taxon>
        <taxon>Acariformes</taxon>
        <taxon>Sarcoptiformes</taxon>
        <taxon>Oribatida</taxon>
        <taxon>Brachypylina</taxon>
        <taxon>Oppioidea</taxon>
        <taxon>Oppiidae</taxon>
        <taxon>Oppiella</taxon>
    </lineage>
</organism>
<keyword evidence="4 6" id="KW-0862">Zinc</keyword>
<gene>
    <name evidence="10" type="ORF">ONB1V03_LOCUS5890</name>
</gene>
<dbReference type="AlphaFoldDB" id="A0A7R9LRZ9"/>
<proteinExistence type="predicted"/>
<dbReference type="SMART" id="SM00735">
    <property type="entry name" value="ZM"/>
    <property type="match status" value="1"/>
</dbReference>
<feature type="compositionally biased region" description="Low complexity" evidence="7">
    <location>
        <begin position="551"/>
        <end position="577"/>
    </location>
</feature>
<dbReference type="SMART" id="SM00228">
    <property type="entry name" value="PDZ"/>
    <property type="match status" value="1"/>
</dbReference>
<dbReference type="Pfam" id="PF00595">
    <property type="entry name" value="PDZ"/>
    <property type="match status" value="1"/>
</dbReference>
<dbReference type="GO" id="GO:0046872">
    <property type="term" value="F:metal ion binding"/>
    <property type="evidence" value="ECO:0007669"/>
    <property type="project" value="UniProtKB-KW"/>
</dbReference>
<dbReference type="GO" id="GO:0005912">
    <property type="term" value="C:adherens junction"/>
    <property type="evidence" value="ECO:0007669"/>
    <property type="project" value="TreeGrafter"/>
</dbReference>
<evidence type="ECO:0008006" key="12">
    <source>
        <dbReference type="Google" id="ProtNLM"/>
    </source>
</evidence>
<feature type="region of interest" description="Disordered" evidence="7">
    <location>
        <begin position="489"/>
        <end position="601"/>
    </location>
</feature>
<dbReference type="GO" id="GO:0030018">
    <property type="term" value="C:Z disc"/>
    <property type="evidence" value="ECO:0007669"/>
    <property type="project" value="TreeGrafter"/>
</dbReference>
<evidence type="ECO:0000259" key="8">
    <source>
        <dbReference type="PROSITE" id="PS50023"/>
    </source>
</evidence>
<keyword evidence="11" id="KW-1185">Reference proteome</keyword>
<dbReference type="FunFam" id="2.10.110.10:FF:000073">
    <property type="entry name" value="Uncharacterized protein, isoform Z"/>
    <property type="match status" value="1"/>
</dbReference>
<dbReference type="PROSITE" id="PS00478">
    <property type="entry name" value="LIM_DOMAIN_1"/>
    <property type="match status" value="1"/>
</dbReference>
<dbReference type="GO" id="GO:0051371">
    <property type="term" value="F:muscle alpha-actinin binding"/>
    <property type="evidence" value="ECO:0007669"/>
    <property type="project" value="TreeGrafter"/>
</dbReference>
<protein>
    <recommendedName>
        <fullName evidence="12">PDZ and LIM domain protein Zasp</fullName>
    </recommendedName>
</protein>
<comment type="subcellular location">
    <subcellularLocation>
        <location evidence="1">Cytoplasm</location>
    </subcellularLocation>
</comment>
<dbReference type="GO" id="GO:0061061">
    <property type="term" value="P:muscle structure development"/>
    <property type="evidence" value="ECO:0007669"/>
    <property type="project" value="TreeGrafter"/>
</dbReference>
<dbReference type="InterPro" id="IPR031847">
    <property type="entry name" value="PDLI1-4/Zasp-like_mid"/>
</dbReference>
<dbReference type="Pfam" id="PF00412">
    <property type="entry name" value="LIM"/>
    <property type="match status" value="4"/>
</dbReference>
<evidence type="ECO:0000256" key="3">
    <source>
        <dbReference type="ARBA" id="ARBA00022723"/>
    </source>
</evidence>
<dbReference type="EMBL" id="OC917325">
    <property type="protein sequence ID" value="CAD7646749.1"/>
    <property type="molecule type" value="Genomic_DNA"/>
</dbReference>
<dbReference type="Pfam" id="PF15936">
    <property type="entry name" value="DUF4749"/>
    <property type="match status" value="1"/>
</dbReference>
<dbReference type="CDD" id="cd09455">
    <property type="entry name" value="LIM1_Enigma_like_1"/>
    <property type="match status" value="1"/>
</dbReference>
<dbReference type="InterPro" id="IPR006643">
    <property type="entry name" value="Zasp-like_motif"/>
</dbReference>
<dbReference type="GO" id="GO:0031941">
    <property type="term" value="C:filamentous actin"/>
    <property type="evidence" value="ECO:0007669"/>
    <property type="project" value="TreeGrafter"/>
</dbReference>
<evidence type="ECO:0000256" key="7">
    <source>
        <dbReference type="SAM" id="MobiDB-lite"/>
    </source>
</evidence>
<feature type="compositionally biased region" description="Polar residues" evidence="7">
    <location>
        <begin position="124"/>
        <end position="144"/>
    </location>
</feature>
<dbReference type="FunFam" id="2.10.110.10:FF:000069">
    <property type="entry name" value="Uncharacterized protein, isoform Z"/>
    <property type="match status" value="1"/>
</dbReference>
<evidence type="ECO:0000313" key="11">
    <source>
        <dbReference type="Proteomes" id="UP000728032"/>
    </source>
</evidence>
<evidence type="ECO:0000256" key="2">
    <source>
        <dbReference type="ARBA" id="ARBA00022490"/>
    </source>
</evidence>
<dbReference type="GO" id="GO:0007507">
    <property type="term" value="P:heart development"/>
    <property type="evidence" value="ECO:0007669"/>
    <property type="project" value="TreeGrafter"/>
</dbReference>
<evidence type="ECO:0000256" key="6">
    <source>
        <dbReference type="PROSITE-ProRule" id="PRU00125"/>
    </source>
</evidence>
<dbReference type="EMBL" id="CAJPVJ010002500">
    <property type="protein sequence ID" value="CAG2166366.1"/>
    <property type="molecule type" value="Genomic_DNA"/>
</dbReference>
<feature type="domain" description="LIM zinc-binding" evidence="8">
    <location>
        <begin position="740"/>
        <end position="799"/>
    </location>
</feature>
<feature type="compositionally biased region" description="Basic and acidic residues" evidence="7">
    <location>
        <begin position="533"/>
        <end position="547"/>
    </location>
</feature>
<keyword evidence="5 6" id="KW-0440">LIM domain</keyword>
<feature type="domain" description="LIM zinc-binding" evidence="8">
    <location>
        <begin position="800"/>
        <end position="855"/>
    </location>
</feature>
<dbReference type="CDD" id="cd09461">
    <property type="entry name" value="LIM3_Enigma_like_1"/>
    <property type="match status" value="1"/>
</dbReference>
<dbReference type="FunFam" id="2.10.110.10:FF:000020">
    <property type="entry name" value="PDZ and LIM domain protein 5"/>
    <property type="match status" value="1"/>
</dbReference>
<dbReference type="FunFam" id="2.10.110.10:FF:000060">
    <property type="entry name" value="Uncharacterized protein, isoform Z"/>
    <property type="match status" value="1"/>
</dbReference>
<evidence type="ECO:0000256" key="4">
    <source>
        <dbReference type="ARBA" id="ARBA00022833"/>
    </source>
</evidence>
<dbReference type="SUPFAM" id="SSF50156">
    <property type="entry name" value="PDZ domain-like"/>
    <property type="match status" value="1"/>
</dbReference>
<reference evidence="10" key="1">
    <citation type="submission" date="2020-11" db="EMBL/GenBank/DDBJ databases">
        <authorList>
            <person name="Tran Van P."/>
        </authorList>
    </citation>
    <scope>NUCLEOTIDE SEQUENCE</scope>
</reference>
<evidence type="ECO:0000256" key="5">
    <source>
        <dbReference type="ARBA" id="ARBA00023038"/>
    </source>
</evidence>
<dbReference type="InterPro" id="IPR001478">
    <property type="entry name" value="PDZ"/>
</dbReference>
<keyword evidence="3 6" id="KW-0479">Metal-binding</keyword>
<feature type="region of interest" description="Disordered" evidence="7">
    <location>
        <begin position="649"/>
        <end position="669"/>
    </location>
</feature>
<name>A0A7R9LRZ9_9ACAR</name>
<accession>A0A7R9LRZ9</accession>
<dbReference type="PROSITE" id="PS50023">
    <property type="entry name" value="LIM_DOMAIN_2"/>
    <property type="match status" value="3"/>
</dbReference>
<dbReference type="PROSITE" id="PS50106">
    <property type="entry name" value="PDZ"/>
    <property type="match status" value="1"/>
</dbReference>
<dbReference type="PANTHER" id="PTHR24214">
    <property type="entry name" value="PDZ AND LIM DOMAIN PROTEIN ZASP"/>
    <property type="match status" value="1"/>
</dbReference>
<dbReference type="Gene3D" id="2.30.42.10">
    <property type="match status" value="1"/>
</dbReference>
<feature type="compositionally biased region" description="Low complexity" evidence="7">
    <location>
        <begin position="649"/>
        <end position="660"/>
    </location>
</feature>
<feature type="domain" description="LIM zinc-binding" evidence="8">
    <location>
        <begin position="272"/>
        <end position="331"/>
    </location>
</feature>
<dbReference type="GO" id="GO:0003779">
    <property type="term" value="F:actin binding"/>
    <property type="evidence" value="ECO:0007669"/>
    <property type="project" value="TreeGrafter"/>
</dbReference>
<dbReference type="InterPro" id="IPR036034">
    <property type="entry name" value="PDZ_sf"/>
</dbReference>
<dbReference type="GO" id="GO:0001725">
    <property type="term" value="C:stress fiber"/>
    <property type="evidence" value="ECO:0007669"/>
    <property type="project" value="TreeGrafter"/>
</dbReference>
<evidence type="ECO:0000313" key="10">
    <source>
        <dbReference type="EMBL" id="CAD7646749.1"/>
    </source>
</evidence>
<keyword evidence="2" id="KW-0963">Cytoplasm</keyword>
<dbReference type="InterPro" id="IPR050604">
    <property type="entry name" value="PDZ-LIM_domain"/>
</dbReference>
<dbReference type="OrthoDB" id="5911912at2759"/>
<dbReference type="Proteomes" id="UP000728032">
    <property type="component" value="Unassembled WGS sequence"/>
</dbReference>
<dbReference type="Gene3D" id="2.10.110.10">
    <property type="entry name" value="Cysteine Rich Protein"/>
    <property type="match status" value="4"/>
</dbReference>